<dbReference type="RefSeq" id="WP_229793943.1">
    <property type="nucleotide sequence ID" value="NZ_BAABFY010000052.1"/>
</dbReference>
<sequence length="61" mass="6411">MQASVTALILFLPAAQELLKFGSIAWEDMLVSLGLGIGLLLVLEGCKPLVQRMSLVLGGKG</sequence>
<name>A0A918JKY0_9BURK</name>
<comment type="caution">
    <text evidence="1">The sequence shown here is derived from an EMBL/GenBank/DDBJ whole genome shotgun (WGS) entry which is preliminary data.</text>
</comment>
<gene>
    <name evidence="1" type="ORF">GCM10011450_15580</name>
</gene>
<protein>
    <submittedName>
        <fullName evidence="1">Uncharacterized protein</fullName>
    </submittedName>
</protein>
<proteinExistence type="predicted"/>
<dbReference type="AlphaFoldDB" id="A0A918JKY0"/>
<keyword evidence="2" id="KW-1185">Reference proteome</keyword>
<accession>A0A918JKY0</accession>
<evidence type="ECO:0000313" key="1">
    <source>
        <dbReference type="EMBL" id="GGW86547.1"/>
    </source>
</evidence>
<organism evidence="1 2">
    <name type="scientific">Advenella faeciporci</name>
    <dbReference type="NCBI Taxonomy" id="797535"/>
    <lineage>
        <taxon>Bacteria</taxon>
        <taxon>Pseudomonadati</taxon>
        <taxon>Pseudomonadota</taxon>
        <taxon>Betaproteobacteria</taxon>
        <taxon>Burkholderiales</taxon>
        <taxon>Alcaligenaceae</taxon>
    </lineage>
</organism>
<evidence type="ECO:0000313" key="2">
    <source>
        <dbReference type="Proteomes" id="UP000608345"/>
    </source>
</evidence>
<reference evidence="1" key="1">
    <citation type="journal article" date="2014" name="Int. J. Syst. Evol. Microbiol.">
        <title>Complete genome sequence of Corynebacterium casei LMG S-19264T (=DSM 44701T), isolated from a smear-ripened cheese.</title>
        <authorList>
            <consortium name="US DOE Joint Genome Institute (JGI-PGF)"/>
            <person name="Walter F."/>
            <person name="Albersmeier A."/>
            <person name="Kalinowski J."/>
            <person name="Ruckert C."/>
        </authorList>
    </citation>
    <scope>NUCLEOTIDE SEQUENCE</scope>
    <source>
        <strain evidence="1">KCTC 23732</strain>
    </source>
</reference>
<dbReference type="EMBL" id="BMYS01000009">
    <property type="protein sequence ID" value="GGW86547.1"/>
    <property type="molecule type" value="Genomic_DNA"/>
</dbReference>
<reference evidence="1" key="2">
    <citation type="submission" date="2020-09" db="EMBL/GenBank/DDBJ databases">
        <authorList>
            <person name="Sun Q."/>
            <person name="Kim S."/>
        </authorList>
    </citation>
    <scope>NUCLEOTIDE SEQUENCE</scope>
    <source>
        <strain evidence="1">KCTC 23732</strain>
    </source>
</reference>
<dbReference type="Proteomes" id="UP000608345">
    <property type="component" value="Unassembled WGS sequence"/>
</dbReference>